<evidence type="ECO:0000313" key="2">
    <source>
        <dbReference type="EMBL" id="JAS62391.1"/>
    </source>
</evidence>
<dbReference type="AlphaFoldDB" id="A0A1B6GIZ5"/>
<feature type="non-terminal residue" evidence="2">
    <location>
        <position position="1"/>
    </location>
</feature>
<proteinExistence type="predicted"/>
<feature type="coiled-coil region" evidence="1">
    <location>
        <begin position="421"/>
        <end position="448"/>
    </location>
</feature>
<dbReference type="EMBL" id="GECZ01007378">
    <property type="protein sequence ID" value="JAS62391.1"/>
    <property type="molecule type" value="Transcribed_RNA"/>
</dbReference>
<organism evidence="2">
    <name type="scientific">Cuerna arida</name>
    <dbReference type="NCBI Taxonomy" id="1464854"/>
    <lineage>
        <taxon>Eukaryota</taxon>
        <taxon>Metazoa</taxon>
        <taxon>Ecdysozoa</taxon>
        <taxon>Arthropoda</taxon>
        <taxon>Hexapoda</taxon>
        <taxon>Insecta</taxon>
        <taxon>Pterygota</taxon>
        <taxon>Neoptera</taxon>
        <taxon>Paraneoptera</taxon>
        <taxon>Hemiptera</taxon>
        <taxon>Auchenorrhyncha</taxon>
        <taxon>Membracoidea</taxon>
        <taxon>Cicadellidae</taxon>
        <taxon>Cicadellinae</taxon>
        <taxon>Proconiini</taxon>
        <taxon>Cuerna</taxon>
    </lineage>
</organism>
<accession>A0A1B6GIZ5</accession>
<feature type="coiled-coil region" evidence="1">
    <location>
        <begin position="801"/>
        <end position="828"/>
    </location>
</feature>
<sequence length="924" mass="107517">NFKIHLHLTLERTLGILKGNSSLNIFYTFQNIEGIIQDLNISLQNLKSVTILNQDILTLTHADNEANNILDVLRNLKRVGNYFITLQTKIKTLEENVYKFKDMLKSLIEGISQNPNKDQIKVMNSKEKKLKAVYELLIRLEQGFENLKKGNLNEDLLLIIQANAAADDILYNLQHIEIDDSIPYWLKNRIVVFVQNVNSFKSGLSMKFVKSVQHLVNSSNNEKKMKQMLNTVDVLKNSFEHLKNLTNYKRDLLTLIHVNNKVQEILQELREIKQFLPVELKSTFSALEENINDFKSYIDSLLEFPTHHDNNKRFNHSSIDALQMVDKNITYIESIVLHIRNLINTKPDFLTLTNANIELDGVLKYLHHLMNVKDFPESLKNKIFTLGTTAESLKNIIDLKIESVTDELSKLTPKKSANKDLHNIEKSINLLETVLEQLNNLLNSTEELIPLQLAYNQAETLLQELLQLNKVNTFPDIVKNRIENVKKRVIMFKNKIIIFIANIISNNNVKENIKEDDDNSEGIMDYINWKQSLSTLTYVNIKTKKLLYKLQELNNEGGVSEGLKSKITQLIKNIKVVKKPFKNLFGYAIDNLMIDLYSPSDGFHDIENMKNIEEILPSLETYLKTLRNLVEFKQYLLTLTHPNVEEDEISRELSKEEINDLFDQEKDIFHMRSQKDNTRNKPTLLLQNTNIVEDKDEVQNNLKEIYDNLLYLQQFVENQNLLLNSDEIQLLAEPYLITDNILEYLQGLQRENNLPYIMKEKISVIKRDTEEFKTHVRQNFERIIQEIASSDKHQLGTEESLARAERIVDFLKTILDDLENKADSKQDHSTLIQTNNRLKNVLKTLEYLVNIEGIPLILKNKILIIEENAKNFEKHINNLLRVKPTPERPVDESVINQRVSRLEEAVIWLQDFVNHSQNPEVDKL</sequence>
<name>A0A1B6GIZ5_9HEMI</name>
<evidence type="ECO:0000256" key="1">
    <source>
        <dbReference type="SAM" id="Coils"/>
    </source>
</evidence>
<protein>
    <submittedName>
        <fullName evidence="2">Uncharacterized protein</fullName>
    </submittedName>
</protein>
<reference evidence="2" key="1">
    <citation type="submission" date="2015-11" db="EMBL/GenBank/DDBJ databases">
        <title>De novo transcriptome assembly of four potential Pierce s Disease insect vectors from Arizona vineyards.</title>
        <authorList>
            <person name="Tassone E.E."/>
        </authorList>
    </citation>
    <scope>NUCLEOTIDE SEQUENCE</scope>
</reference>
<gene>
    <name evidence="2" type="ORF">g.16137</name>
</gene>
<keyword evidence="1" id="KW-0175">Coiled coil</keyword>